<dbReference type="eggNOG" id="arCOG02028">
    <property type="taxonomic scope" value="Archaea"/>
</dbReference>
<dbReference type="GeneID" id="5410175"/>
<dbReference type="InterPro" id="IPR006158">
    <property type="entry name" value="Cobalamin-bd"/>
</dbReference>
<evidence type="ECO:0000313" key="7">
    <source>
        <dbReference type="Proteomes" id="UP000002408"/>
    </source>
</evidence>
<proteinExistence type="inferred from homology"/>
<dbReference type="HOGENOM" id="CLU_082102_1_0_2"/>
<comment type="similarity">
    <text evidence="1">Belongs to the methylamine corrinoid protein family.</text>
</comment>
<dbReference type="Gene3D" id="1.10.1240.10">
    <property type="entry name" value="Methionine synthase domain"/>
    <property type="match status" value="1"/>
</dbReference>
<protein>
    <submittedName>
        <fullName evidence="6">Cobalamin B12-binding domain protein</fullName>
    </submittedName>
</protein>
<feature type="domain" description="B12-binding" evidence="4">
    <location>
        <begin position="88"/>
        <end position="211"/>
    </location>
</feature>
<dbReference type="RefSeq" id="WP_012106586.1">
    <property type="nucleotide sequence ID" value="NC_009712.1"/>
</dbReference>
<sequence length="211" mass="22705">MADTRDAFVNALVDLDETTCIDLLNQRIAAKEAPLLILEDIRKATDIVGKRFEEGRYFVSDLMMAGEILSQAMALLKPVFGEHKMASKGTILVGTVEGDVHDIGKNIVSALLEAEGFEIIDIGVDQPPAVFIKAIQDHHPKVVSMSGLLTEAIESMKKTIDAIKAAGLRSQVKIIIGGGRCDEEAKEHTGADEWADDAAVGVRKIKQLAGA</sequence>
<keyword evidence="7" id="KW-1185">Reference proteome</keyword>
<feature type="domain" description="B12-binding N-terminal" evidence="5">
    <location>
        <begin position="1"/>
        <end position="88"/>
    </location>
</feature>
<dbReference type="Pfam" id="PF02310">
    <property type="entry name" value="B12-binding"/>
    <property type="match status" value="1"/>
</dbReference>
<name>A7I748_METB6</name>
<evidence type="ECO:0000256" key="3">
    <source>
        <dbReference type="ARBA" id="ARBA00023285"/>
    </source>
</evidence>
<evidence type="ECO:0000256" key="2">
    <source>
        <dbReference type="ARBA" id="ARBA00022723"/>
    </source>
</evidence>
<dbReference type="SUPFAM" id="SSF52242">
    <property type="entry name" value="Cobalamin (vitamin B12)-binding domain"/>
    <property type="match status" value="1"/>
</dbReference>
<dbReference type="STRING" id="456442.Mboo_1041"/>
<evidence type="ECO:0000256" key="1">
    <source>
        <dbReference type="ARBA" id="ARBA00010854"/>
    </source>
</evidence>
<dbReference type="GO" id="GO:0008705">
    <property type="term" value="F:methionine synthase activity"/>
    <property type="evidence" value="ECO:0007669"/>
    <property type="project" value="TreeGrafter"/>
</dbReference>
<dbReference type="AlphaFoldDB" id="A7I748"/>
<dbReference type="InterPro" id="IPR003759">
    <property type="entry name" value="Cbl-bd_cap"/>
</dbReference>
<dbReference type="SMART" id="SM01018">
    <property type="entry name" value="B12-binding_2"/>
    <property type="match status" value="1"/>
</dbReference>
<dbReference type="PANTHER" id="PTHR45833">
    <property type="entry name" value="METHIONINE SYNTHASE"/>
    <property type="match status" value="1"/>
</dbReference>
<dbReference type="Proteomes" id="UP000002408">
    <property type="component" value="Chromosome"/>
</dbReference>
<dbReference type="PROSITE" id="PS51337">
    <property type="entry name" value="B12_BINDING_NTER"/>
    <property type="match status" value="1"/>
</dbReference>
<dbReference type="Pfam" id="PF02607">
    <property type="entry name" value="B12-binding_2"/>
    <property type="match status" value="1"/>
</dbReference>
<dbReference type="KEGG" id="mbn:Mboo_1041"/>
<evidence type="ECO:0000259" key="5">
    <source>
        <dbReference type="PROSITE" id="PS51337"/>
    </source>
</evidence>
<evidence type="ECO:0000259" key="4">
    <source>
        <dbReference type="PROSITE" id="PS51332"/>
    </source>
</evidence>
<dbReference type="PANTHER" id="PTHR45833:SF1">
    <property type="entry name" value="METHIONINE SYNTHASE"/>
    <property type="match status" value="1"/>
</dbReference>
<dbReference type="GO" id="GO:0046653">
    <property type="term" value="P:tetrahydrofolate metabolic process"/>
    <property type="evidence" value="ECO:0007669"/>
    <property type="project" value="TreeGrafter"/>
</dbReference>
<dbReference type="Gene3D" id="3.40.50.280">
    <property type="entry name" value="Cobalamin-binding domain"/>
    <property type="match status" value="1"/>
</dbReference>
<accession>A7I748</accession>
<keyword evidence="2" id="KW-0479">Metal-binding</keyword>
<dbReference type="GO" id="GO:0005829">
    <property type="term" value="C:cytosol"/>
    <property type="evidence" value="ECO:0007669"/>
    <property type="project" value="TreeGrafter"/>
</dbReference>
<dbReference type="GO" id="GO:0031419">
    <property type="term" value="F:cobalamin binding"/>
    <property type="evidence" value="ECO:0007669"/>
    <property type="project" value="InterPro"/>
</dbReference>
<dbReference type="EMBL" id="CP000780">
    <property type="protein sequence ID" value="ABS55559.1"/>
    <property type="molecule type" value="Genomic_DNA"/>
</dbReference>
<dbReference type="GO" id="GO:0050667">
    <property type="term" value="P:homocysteine metabolic process"/>
    <property type="evidence" value="ECO:0007669"/>
    <property type="project" value="TreeGrafter"/>
</dbReference>
<dbReference type="InterPro" id="IPR036724">
    <property type="entry name" value="Cobalamin-bd_sf"/>
</dbReference>
<gene>
    <name evidence="6" type="ordered locus">Mboo_1041</name>
</gene>
<dbReference type="PROSITE" id="PS51332">
    <property type="entry name" value="B12_BINDING"/>
    <property type="match status" value="1"/>
</dbReference>
<dbReference type="GO" id="GO:0046872">
    <property type="term" value="F:metal ion binding"/>
    <property type="evidence" value="ECO:0007669"/>
    <property type="project" value="UniProtKB-KW"/>
</dbReference>
<keyword evidence="3" id="KW-0170">Cobalt</keyword>
<dbReference type="InterPro" id="IPR036594">
    <property type="entry name" value="Meth_synthase_dom"/>
</dbReference>
<dbReference type="SUPFAM" id="SSF47644">
    <property type="entry name" value="Methionine synthase domain"/>
    <property type="match status" value="1"/>
</dbReference>
<dbReference type="InterPro" id="IPR050554">
    <property type="entry name" value="Met_Synthase/Corrinoid"/>
</dbReference>
<organism evidence="6 7">
    <name type="scientific">Methanoregula boonei (strain DSM 21154 / JCM 14090 / 6A8)</name>
    <dbReference type="NCBI Taxonomy" id="456442"/>
    <lineage>
        <taxon>Archaea</taxon>
        <taxon>Methanobacteriati</taxon>
        <taxon>Methanobacteriota</taxon>
        <taxon>Stenosarchaea group</taxon>
        <taxon>Methanomicrobia</taxon>
        <taxon>Methanomicrobiales</taxon>
        <taxon>Methanoregulaceae</taxon>
        <taxon>Methanoregula</taxon>
    </lineage>
</organism>
<reference evidence="7" key="1">
    <citation type="journal article" date="2015" name="Microbiology">
        <title>Genome of Methanoregula boonei 6A8 reveals adaptations to oligotrophic peatland environments.</title>
        <authorList>
            <person name="Braeuer S."/>
            <person name="Cadillo-Quiroz H."/>
            <person name="Kyrpides N."/>
            <person name="Woyke T."/>
            <person name="Goodwin L."/>
            <person name="Detter C."/>
            <person name="Podell S."/>
            <person name="Yavitt J.B."/>
            <person name="Zinder S.H."/>
        </authorList>
    </citation>
    <scope>NUCLEOTIDE SEQUENCE [LARGE SCALE GENOMIC DNA]</scope>
    <source>
        <strain evidence="7">DSM 21154 / JCM 14090 / 6A8</strain>
    </source>
</reference>
<evidence type="ECO:0000313" key="6">
    <source>
        <dbReference type="EMBL" id="ABS55559.1"/>
    </source>
</evidence>
<dbReference type="OrthoDB" id="134276at2157"/>